<feature type="transmembrane region" description="Helical" evidence="7">
    <location>
        <begin position="23"/>
        <end position="49"/>
    </location>
</feature>
<keyword evidence="4" id="KW-0378">Hydrolase</keyword>
<dbReference type="InterPro" id="IPR024079">
    <property type="entry name" value="MetalloPept_cat_dom_sf"/>
</dbReference>
<proteinExistence type="predicted"/>
<evidence type="ECO:0000313" key="11">
    <source>
        <dbReference type="Proteomes" id="UP001249851"/>
    </source>
</evidence>
<keyword evidence="7" id="KW-0812">Transmembrane</keyword>
<evidence type="ECO:0000256" key="7">
    <source>
        <dbReference type="SAM" id="Phobius"/>
    </source>
</evidence>
<keyword evidence="3" id="KW-0479">Metal-binding</keyword>
<evidence type="ECO:0000313" key="10">
    <source>
        <dbReference type="EMBL" id="KAK2564719.1"/>
    </source>
</evidence>
<evidence type="ECO:0000256" key="6">
    <source>
        <dbReference type="ARBA" id="ARBA00023049"/>
    </source>
</evidence>
<organism evidence="10 11">
    <name type="scientific">Acropora cervicornis</name>
    <name type="common">Staghorn coral</name>
    <dbReference type="NCBI Taxonomy" id="6130"/>
    <lineage>
        <taxon>Eukaryota</taxon>
        <taxon>Metazoa</taxon>
        <taxon>Cnidaria</taxon>
        <taxon>Anthozoa</taxon>
        <taxon>Hexacorallia</taxon>
        <taxon>Scleractinia</taxon>
        <taxon>Astrocoeniina</taxon>
        <taxon>Acroporidae</taxon>
        <taxon>Acropora</taxon>
    </lineage>
</organism>
<name>A0AAD9QNQ7_ACRCE</name>
<dbReference type="AlphaFoldDB" id="A0AAD9QNQ7"/>
<dbReference type="PANTHER" id="PTHR11733:SF240">
    <property type="entry name" value="GH14155P-RELATED"/>
    <property type="match status" value="1"/>
</dbReference>
<feature type="domain" description="Peptidase M13 N-terminal" evidence="9">
    <location>
        <begin position="92"/>
        <end position="490"/>
    </location>
</feature>
<comment type="caution">
    <text evidence="10">The sequence shown here is derived from an EMBL/GenBank/DDBJ whole genome shotgun (WGS) entry which is preliminary data.</text>
</comment>
<dbReference type="GO" id="GO:0005886">
    <property type="term" value="C:plasma membrane"/>
    <property type="evidence" value="ECO:0007669"/>
    <property type="project" value="TreeGrafter"/>
</dbReference>
<dbReference type="InterPro" id="IPR000718">
    <property type="entry name" value="Peptidase_M13"/>
</dbReference>
<dbReference type="PROSITE" id="PS51885">
    <property type="entry name" value="NEPRILYSIN"/>
    <property type="match status" value="1"/>
</dbReference>
<reference evidence="10" key="1">
    <citation type="journal article" date="2023" name="G3 (Bethesda)">
        <title>Whole genome assembly and annotation of the endangered Caribbean coral Acropora cervicornis.</title>
        <authorList>
            <person name="Selwyn J.D."/>
            <person name="Vollmer S.V."/>
        </authorList>
    </citation>
    <scope>NUCLEOTIDE SEQUENCE</scope>
    <source>
        <strain evidence="10">K2</strain>
    </source>
</reference>
<comment type="cofactor">
    <cofactor evidence="1">
        <name>Zn(2+)</name>
        <dbReference type="ChEBI" id="CHEBI:29105"/>
    </cofactor>
</comment>
<protein>
    <submittedName>
        <fullName evidence="10">Endothelin-converting enzyme 1</fullName>
    </submittedName>
</protein>
<evidence type="ECO:0000256" key="4">
    <source>
        <dbReference type="ARBA" id="ARBA00022801"/>
    </source>
</evidence>
<dbReference type="Gene3D" id="3.40.390.10">
    <property type="entry name" value="Collagenase (Catalytic Domain)"/>
    <property type="match status" value="2"/>
</dbReference>
<dbReference type="InterPro" id="IPR008753">
    <property type="entry name" value="Peptidase_M13_N"/>
</dbReference>
<accession>A0AAD9QNQ7</accession>
<keyword evidence="6" id="KW-0482">Metalloprotease</keyword>
<dbReference type="Gene3D" id="1.10.1380.10">
    <property type="entry name" value="Neutral endopeptidase , domain2"/>
    <property type="match status" value="1"/>
</dbReference>
<evidence type="ECO:0000259" key="8">
    <source>
        <dbReference type="Pfam" id="PF01431"/>
    </source>
</evidence>
<keyword evidence="7" id="KW-0472">Membrane</keyword>
<evidence type="ECO:0000256" key="5">
    <source>
        <dbReference type="ARBA" id="ARBA00022833"/>
    </source>
</evidence>
<reference evidence="10" key="2">
    <citation type="journal article" date="2023" name="Science">
        <title>Genomic signatures of disease resistance in endangered staghorn corals.</title>
        <authorList>
            <person name="Vollmer S.V."/>
            <person name="Selwyn J.D."/>
            <person name="Despard B.A."/>
            <person name="Roesel C.L."/>
        </authorList>
    </citation>
    <scope>NUCLEOTIDE SEQUENCE</scope>
    <source>
        <strain evidence="10">K2</strain>
    </source>
</reference>
<evidence type="ECO:0000256" key="1">
    <source>
        <dbReference type="ARBA" id="ARBA00001947"/>
    </source>
</evidence>
<keyword evidence="11" id="KW-1185">Reference proteome</keyword>
<dbReference type="Proteomes" id="UP001249851">
    <property type="component" value="Unassembled WGS sequence"/>
</dbReference>
<keyword evidence="2" id="KW-0645">Protease</keyword>
<dbReference type="GO" id="GO:0046872">
    <property type="term" value="F:metal ion binding"/>
    <property type="evidence" value="ECO:0007669"/>
    <property type="project" value="UniProtKB-KW"/>
</dbReference>
<dbReference type="PANTHER" id="PTHR11733">
    <property type="entry name" value="ZINC METALLOPROTEASE FAMILY M13 NEPRILYSIN-RELATED"/>
    <property type="match status" value="1"/>
</dbReference>
<evidence type="ECO:0000256" key="3">
    <source>
        <dbReference type="ARBA" id="ARBA00022723"/>
    </source>
</evidence>
<dbReference type="Pfam" id="PF05649">
    <property type="entry name" value="Peptidase_M13_N"/>
    <property type="match status" value="1"/>
</dbReference>
<dbReference type="Pfam" id="PF01431">
    <property type="entry name" value="Peptidase_M13"/>
    <property type="match status" value="1"/>
</dbReference>
<dbReference type="InterPro" id="IPR018497">
    <property type="entry name" value="Peptidase_M13_C"/>
</dbReference>
<feature type="domain" description="Peptidase M13 C-terminal" evidence="8">
    <location>
        <begin position="572"/>
        <end position="663"/>
    </location>
</feature>
<gene>
    <name evidence="10" type="ORF">P5673_011399</name>
</gene>
<dbReference type="CDD" id="cd08662">
    <property type="entry name" value="M13"/>
    <property type="match status" value="1"/>
</dbReference>
<dbReference type="GO" id="GO:0016485">
    <property type="term" value="P:protein processing"/>
    <property type="evidence" value="ECO:0007669"/>
    <property type="project" value="TreeGrafter"/>
</dbReference>
<sequence>MSDFREYKDVTFAGRKWRSQSQYLLVVALAVIALSLLVLSIVFITLYALEKAKSSTLPAEQEGGKEIKYCGTKSCFDATLGMFKQLNQSIDPCVDFYEYACGGWEKENALGPGDTSVTGFSLVRAKTYNILKYALENAKANYSSFYNACVDATRVEAQGDGSMKKLIEEMGGWFVTGNVTPLSSMSIIQRIGKVQSELLARAFVQVTVFVDPHDSSRHIMQFRPGEVGMIKGYYSRNNSDGIVVREAYKTYMKKVAKLLGGGADSDTEMMKVFALENSLATLKEDSAASSFIESLRKELPGGTATFNRDYRTTIEELASSSTMKLDKFVELVNTVFKRQDREFEKDEKIVAHPPSYFIRLFDLLANKTKTDPETVVNYIIWTVIHQFIKVMPQAYRDAYNDYIVTVTGNRTEDRWIECINGMQAVFAMPLGLLFVDAAFDERSKTVVTKMTRMVKDEFIKNIDSLEWMSDHTKAKAKEKASAILEDIGYPSYIKNPKAVASDFKELKVGDMLFENTASAKLFYADTIHASLDKPVDKDQWFLGPAQVNEIKNKSVFLAAILQPPFYNPSDPTHFDKDGNLNNWWSLRSFAGFNTRAICLAKQYSQFEVYGQKINGNQTMNENIADNGGIKLAYEAYKTLIGQEGSEGALPALGLTEDQLFFVGVIGTLQNYDKFAEAFKCQPGSPMNPRRKCSLW</sequence>
<evidence type="ECO:0000256" key="2">
    <source>
        <dbReference type="ARBA" id="ARBA00022670"/>
    </source>
</evidence>
<dbReference type="InterPro" id="IPR042089">
    <property type="entry name" value="Peptidase_M13_dom_2"/>
</dbReference>
<keyword evidence="5" id="KW-0862">Zinc</keyword>
<keyword evidence="7" id="KW-1133">Transmembrane helix</keyword>
<dbReference type="EMBL" id="JARQWQ010000021">
    <property type="protein sequence ID" value="KAK2564719.1"/>
    <property type="molecule type" value="Genomic_DNA"/>
</dbReference>
<dbReference type="GO" id="GO:0004222">
    <property type="term" value="F:metalloendopeptidase activity"/>
    <property type="evidence" value="ECO:0007669"/>
    <property type="project" value="InterPro"/>
</dbReference>
<dbReference type="PRINTS" id="PR00786">
    <property type="entry name" value="NEPRILYSIN"/>
</dbReference>
<evidence type="ECO:0000259" key="9">
    <source>
        <dbReference type="Pfam" id="PF05649"/>
    </source>
</evidence>
<dbReference type="SUPFAM" id="SSF55486">
    <property type="entry name" value="Metalloproteases ('zincins'), catalytic domain"/>
    <property type="match status" value="1"/>
</dbReference>